<sequence length="97" mass="9954">MRHAVVPGRAFSARTQPGPPEIVPVREGVVPAVVVASPDGEGLAVPTPAVADGDGLPLVQAPSARAPAPARTVRRDGPWGPCGPLVSPMTREPRRTV</sequence>
<dbReference type="EMBL" id="BAAARE010000016">
    <property type="protein sequence ID" value="GAA2493844.1"/>
    <property type="molecule type" value="Genomic_DNA"/>
</dbReference>
<evidence type="ECO:0000256" key="1">
    <source>
        <dbReference type="SAM" id="MobiDB-lite"/>
    </source>
</evidence>
<reference evidence="2 3" key="1">
    <citation type="journal article" date="2019" name="Int. J. Syst. Evol. Microbiol.">
        <title>The Global Catalogue of Microorganisms (GCM) 10K type strain sequencing project: providing services to taxonomists for standard genome sequencing and annotation.</title>
        <authorList>
            <consortium name="The Broad Institute Genomics Platform"/>
            <consortium name="The Broad Institute Genome Sequencing Center for Infectious Disease"/>
            <person name="Wu L."/>
            <person name="Ma J."/>
        </authorList>
    </citation>
    <scope>NUCLEOTIDE SEQUENCE [LARGE SCALE GENOMIC DNA]</scope>
    <source>
        <strain evidence="2 3">JCM 16259</strain>
    </source>
</reference>
<evidence type="ECO:0000313" key="3">
    <source>
        <dbReference type="Proteomes" id="UP001500730"/>
    </source>
</evidence>
<organism evidence="2 3">
    <name type="scientific">Terrabacter carboxydivorans</name>
    <dbReference type="NCBI Taxonomy" id="619730"/>
    <lineage>
        <taxon>Bacteria</taxon>
        <taxon>Bacillati</taxon>
        <taxon>Actinomycetota</taxon>
        <taxon>Actinomycetes</taxon>
        <taxon>Micrococcales</taxon>
        <taxon>Intrasporangiaceae</taxon>
        <taxon>Terrabacter</taxon>
    </lineage>
</organism>
<keyword evidence="3" id="KW-1185">Reference proteome</keyword>
<feature type="compositionally biased region" description="Low complexity" evidence="1">
    <location>
        <begin position="61"/>
        <end position="71"/>
    </location>
</feature>
<dbReference type="Proteomes" id="UP001500730">
    <property type="component" value="Unassembled WGS sequence"/>
</dbReference>
<gene>
    <name evidence="2" type="ORF">GCM10009858_34820</name>
</gene>
<feature type="region of interest" description="Disordered" evidence="1">
    <location>
        <begin position="61"/>
        <end position="97"/>
    </location>
</feature>
<evidence type="ECO:0000313" key="2">
    <source>
        <dbReference type="EMBL" id="GAA2493844.1"/>
    </source>
</evidence>
<protein>
    <submittedName>
        <fullName evidence="2">Uncharacterized protein</fullName>
    </submittedName>
</protein>
<proteinExistence type="predicted"/>
<accession>A0ABN3M0M1</accession>
<name>A0ABN3M0M1_9MICO</name>
<feature type="region of interest" description="Disordered" evidence="1">
    <location>
        <begin position="1"/>
        <end position="23"/>
    </location>
</feature>
<comment type="caution">
    <text evidence="2">The sequence shown here is derived from an EMBL/GenBank/DDBJ whole genome shotgun (WGS) entry which is preliminary data.</text>
</comment>